<dbReference type="GO" id="GO:0016846">
    <property type="term" value="F:carbon-sulfur lyase activity"/>
    <property type="evidence" value="ECO:0007669"/>
    <property type="project" value="InterPro"/>
</dbReference>
<dbReference type="AlphaFoldDB" id="A0A330GNG2"/>
<organism evidence="6 7">
    <name type="scientific">Mesorhizobium atlanticum</name>
    <dbReference type="NCBI Taxonomy" id="2233532"/>
    <lineage>
        <taxon>Bacteria</taxon>
        <taxon>Pseudomonadati</taxon>
        <taxon>Pseudomonadota</taxon>
        <taxon>Alphaproteobacteria</taxon>
        <taxon>Hyphomicrobiales</taxon>
        <taxon>Phyllobacteriaceae</taxon>
        <taxon>Mesorhizobium</taxon>
    </lineage>
</organism>
<name>A0A330GNG2_9HYPH</name>
<evidence type="ECO:0000256" key="2">
    <source>
        <dbReference type="ARBA" id="ARBA00022723"/>
    </source>
</evidence>
<evidence type="ECO:0000256" key="4">
    <source>
        <dbReference type="ARBA" id="ARBA00023239"/>
    </source>
</evidence>
<dbReference type="Proteomes" id="UP000251956">
    <property type="component" value="Unassembled WGS sequence"/>
</dbReference>
<evidence type="ECO:0000313" key="6">
    <source>
        <dbReference type="EMBL" id="RAZ72575.1"/>
    </source>
</evidence>
<keyword evidence="7" id="KW-1185">Reference proteome</keyword>
<dbReference type="InterPro" id="IPR006913">
    <property type="entry name" value="CENP-V/GFA"/>
</dbReference>
<dbReference type="SUPFAM" id="SSF51316">
    <property type="entry name" value="Mss4-like"/>
    <property type="match status" value="1"/>
</dbReference>
<reference evidence="6 7" key="2">
    <citation type="submission" date="2018-07" db="EMBL/GenBank/DDBJ databases">
        <title>Diversity of Mesorhizobium strains in Brazil.</title>
        <authorList>
            <person name="Helene L.C.F."/>
            <person name="Dall'Agnol R."/>
            <person name="Delamuta J.R.M."/>
            <person name="Hungria M."/>
        </authorList>
    </citation>
    <scope>NUCLEOTIDE SEQUENCE [LARGE SCALE GENOMIC DNA]</scope>
    <source>
        <strain evidence="6 7">CNPSo 3140</strain>
    </source>
</reference>
<accession>A0A330GNG2</accession>
<sequence>MPEIARTGSCLCGGVQFRVAGEPRRVGLCHCKDCRKTSGSAFHAYAVWPLEAFEASGITSTYGARSFCPTCGSRVPFVGEEEVEVTIGSLDVAPTEGLVPEYELWIGRRESWLQPLPAAHQFEHDRVAVDSVAGDEIDPGPQQRSA</sequence>
<evidence type="ECO:0000259" key="5">
    <source>
        <dbReference type="PROSITE" id="PS51891"/>
    </source>
</evidence>
<dbReference type="PANTHER" id="PTHR33337">
    <property type="entry name" value="GFA DOMAIN-CONTAINING PROTEIN"/>
    <property type="match status" value="1"/>
</dbReference>
<dbReference type="OrthoDB" id="9807246at2"/>
<dbReference type="Pfam" id="PF04828">
    <property type="entry name" value="GFA"/>
    <property type="match status" value="1"/>
</dbReference>
<dbReference type="PANTHER" id="PTHR33337:SF40">
    <property type="entry name" value="CENP-V_GFA DOMAIN-CONTAINING PROTEIN-RELATED"/>
    <property type="match status" value="1"/>
</dbReference>
<dbReference type="GO" id="GO:0046872">
    <property type="term" value="F:metal ion binding"/>
    <property type="evidence" value="ECO:0007669"/>
    <property type="project" value="UniProtKB-KW"/>
</dbReference>
<keyword evidence="4" id="KW-0456">Lyase</keyword>
<comment type="caution">
    <text evidence="6">The sequence shown here is derived from an EMBL/GenBank/DDBJ whole genome shotgun (WGS) entry which is preliminary data.</text>
</comment>
<dbReference type="InterPro" id="IPR011057">
    <property type="entry name" value="Mss4-like_sf"/>
</dbReference>
<keyword evidence="3" id="KW-0862">Zinc</keyword>
<evidence type="ECO:0000256" key="3">
    <source>
        <dbReference type="ARBA" id="ARBA00022833"/>
    </source>
</evidence>
<dbReference type="Gene3D" id="3.90.1590.10">
    <property type="entry name" value="glutathione-dependent formaldehyde- activating enzyme (gfa)"/>
    <property type="match status" value="1"/>
</dbReference>
<gene>
    <name evidence="6" type="ORF">DPM35_27705</name>
</gene>
<evidence type="ECO:0000256" key="1">
    <source>
        <dbReference type="ARBA" id="ARBA00005495"/>
    </source>
</evidence>
<dbReference type="EMBL" id="QMBQ01000010">
    <property type="protein sequence ID" value="RAZ72575.1"/>
    <property type="molecule type" value="Genomic_DNA"/>
</dbReference>
<feature type="domain" description="CENP-V/GFA" evidence="5">
    <location>
        <begin position="6"/>
        <end position="103"/>
    </location>
</feature>
<dbReference type="RefSeq" id="WP_112130352.1">
    <property type="nucleotide sequence ID" value="NZ_QMBQ01000010.1"/>
</dbReference>
<keyword evidence="2" id="KW-0479">Metal-binding</keyword>
<comment type="similarity">
    <text evidence="1">Belongs to the Gfa family.</text>
</comment>
<proteinExistence type="inferred from homology"/>
<dbReference type="PROSITE" id="PS51891">
    <property type="entry name" value="CENP_V_GFA"/>
    <property type="match status" value="1"/>
</dbReference>
<evidence type="ECO:0000313" key="7">
    <source>
        <dbReference type="Proteomes" id="UP000251956"/>
    </source>
</evidence>
<reference evidence="7" key="1">
    <citation type="submission" date="2018-06" db="EMBL/GenBank/DDBJ databases">
        <authorList>
            <person name="Helene L.C."/>
            <person name="Dall'Agnol R."/>
            <person name="Delamuta J.R."/>
            <person name="Hungria M."/>
        </authorList>
    </citation>
    <scope>NUCLEOTIDE SEQUENCE [LARGE SCALE GENOMIC DNA]</scope>
    <source>
        <strain evidence="7">CNPSo 3140</strain>
    </source>
</reference>
<protein>
    <submittedName>
        <fullName evidence="6">GFA family protein</fullName>
    </submittedName>
</protein>